<name>A0A1J5DS44_9BACT</name>
<dbReference type="CDD" id="cd03235">
    <property type="entry name" value="ABC_Metallic_Cations"/>
    <property type="match status" value="1"/>
</dbReference>
<dbReference type="SUPFAM" id="SSF52540">
    <property type="entry name" value="P-loop containing nucleoside triphosphate hydrolases"/>
    <property type="match status" value="1"/>
</dbReference>
<evidence type="ECO:0000256" key="1">
    <source>
        <dbReference type="ARBA" id="ARBA00022448"/>
    </source>
</evidence>
<organism evidence="5 6">
    <name type="scientific">Candidatus Desantisbacteria bacterium CG2_30_40_21</name>
    <dbReference type="NCBI Taxonomy" id="1817895"/>
    <lineage>
        <taxon>Bacteria</taxon>
        <taxon>Candidatus Desantisiibacteriota</taxon>
    </lineage>
</organism>
<evidence type="ECO:0000313" key="6">
    <source>
        <dbReference type="Proteomes" id="UP000183085"/>
    </source>
</evidence>
<dbReference type="SMART" id="SM00382">
    <property type="entry name" value="AAA"/>
    <property type="match status" value="1"/>
</dbReference>
<comment type="caution">
    <text evidence="5">The sequence shown here is derived from an EMBL/GenBank/DDBJ whole genome shotgun (WGS) entry which is preliminary data.</text>
</comment>
<dbReference type="PROSITE" id="PS50893">
    <property type="entry name" value="ABC_TRANSPORTER_2"/>
    <property type="match status" value="1"/>
</dbReference>
<dbReference type="Proteomes" id="UP000183085">
    <property type="component" value="Unassembled WGS sequence"/>
</dbReference>
<keyword evidence="2" id="KW-0547">Nucleotide-binding</keyword>
<dbReference type="InterPro" id="IPR003593">
    <property type="entry name" value="AAA+_ATPase"/>
</dbReference>
<dbReference type="PANTHER" id="PTHR42734">
    <property type="entry name" value="METAL TRANSPORT SYSTEM ATP-BINDING PROTEIN TM_0124-RELATED"/>
    <property type="match status" value="1"/>
</dbReference>
<dbReference type="STRING" id="1817895.AUJ95_06150"/>
<keyword evidence="3" id="KW-0067">ATP-binding</keyword>
<dbReference type="Pfam" id="PF00005">
    <property type="entry name" value="ABC_tran"/>
    <property type="match status" value="1"/>
</dbReference>
<proteinExistence type="predicted"/>
<dbReference type="FunFam" id="3.40.50.300:FF:000134">
    <property type="entry name" value="Iron-enterobactin ABC transporter ATP-binding protein"/>
    <property type="match status" value="1"/>
</dbReference>
<dbReference type="EMBL" id="MNYI01000165">
    <property type="protein sequence ID" value="OIP38900.1"/>
    <property type="molecule type" value="Genomic_DNA"/>
</dbReference>
<protein>
    <recommendedName>
        <fullName evidence="4">ABC transporter domain-containing protein</fullName>
    </recommendedName>
</protein>
<dbReference type="InterPro" id="IPR017871">
    <property type="entry name" value="ABC_transporter-like_CS"/>
</dbReference>
<keyword evidence="1" id="KW-0813">Transport</keyword>
<accession>A0A1J5DS44</accession>
<feature type="domain" description="ABC transporter" evidence="4">
    <location>
        <begin position="5"/>
        <end position="241"/>
    </location>
</feature>
<dbReference type="GO" id="GO:0005524">
    <property type="term" value="F:ATP binding"/>
    <property type="evidence" value="ECO:0007669"/>
    <property type="project" value="UniProtKB-KW"/>
</dbReference>
<evidence type="ECO:0000259" key="4">
    <source>
        <dbReference type="PROSITE" id="PS50893"/>
    </source>
</evidence>
<dbReference type="InterPro" id="IPR003439">
    <property type="entry name" value="ABC_transporter-like_ATP-bd"/>
</dbReference>
<reference evidence="5 6" key="1">
    <citation type="journal article" date="2016" name="Environ. Microbiol.">
        <title>Genomic resolution of a cold subsurface aquifer community provides metabolic insights for novel microbes adapted to high CO concentrations.</title>
        <authorList>
            <person name="Probst A.J."/>
            <person name="Castelle C.J."/>
            <person name="Singh A."/>
            <person name="Brown C.T."/>
            <person name="Anantharaman K."/>
            <person name="Sharon I."/>
            <person name="Hug L.A."/>
            <person name="Burstein D."/>
            <person name="Emerson J.B."/>
            <person name="Thomas B.C."/>
            <person name="Banfield J.F."/>
        </authorList>
    </citation>
    <scope>NUCLEOTIDE SEQUENCE [LARGE SCALE GENOMIC DNA]</scope>
    <source>
        <strain evidence="5">CG2_30_40_21</strain>
    </source>
</reference>
<dbReference type="InterPro" id="IPR027417">
    <property type="entry name" value="P-loop_NTPase"/>
</dbReference>
<dbReference type="Gene3D" id="3.40.50.300">
    <property type="entry name" value="P-loop containing nucleotide triphosphate hydrolases"/>
    <property type="match status" value="1"/>
</dbReference>
<evidence type="ECO:0000256" key="2">
    <source>
        <dbReference type="ARBA" id="ARBA00022741"/>
    </source>
</evidence>
<dbReference type="AlphaFoldDB" id="A0A1J5DS44"/>
<dbReference type="PROSITE" id="PS00211">
    <property type="entry name" value="ABC_TRANSPORTER_1"/>
    <property type="match status" value="1"/>
</dbReference>
<dbReference type="GO" id="GO:0016887">
    <property type="term" value="F:ATP hydrolysis activity"/>
    <property type="evidence" value="ECO:0007669"/>
    <property type="project" value="InterPro"/>
</dbReference>
<sequence>MSTIIRLTNVTAKYSKKVALKDISFSISTGEFVGIIGPNGSGKTTMLKLILGLIKPSKGDIMVFGEKLSRFYTKHRKRIGYLSQIQQTDTNFPINVMDVVMFGRCTRIGFFKSPSRKDNTIVAQCLEKVGMSEYQNTPFGHLSSGQQQRVMIARVLAQESEILFLDEPTTGIDLLAQGKIMDIIDELHANGMTIIHVSHEINLFSQSLQRVICLKQSSLYKMGNASEVLTTEVLKGLYDAPTVKI</sequence>
<evidence type="ECO:0000256" key="3">
    <source>
        <dbReference type="ARBA" id="ARBA00022840"/>
    </source>
</evidence>
<dbReference type="InterPro" id="IPR050153">
    <property type="entry name" value="Metal_Ion_Import_ABC"/>
</dbReference>
<gene>
    <name evidence="5" type="ORF">AUJ95_06150</name>
</gene>
<evidence type="ECO:0000313" key="5">
    <source>
        <dbReference type="EMBL" id="OIP38900.1"/>
    </source>
</evidence>